<dbReference type="RefSeq" id="XP_008863620.1">
    <property type="nucleotide sequence ID" value="XM_008865398.1"/>
</dbReference>
<dbReference type="Gene3D" id="1.10.287.70">
    <property type="match status" value="1"/>
</dbReference>
<evidence type="ECO:0000256" key="5">
    <source>
        <dbReference type="ARBA" id="ARBA00022826"/>
    </source>
</evidence>
<evidence type="ECO:0000256" key="7">
    <source>
        <dbReference type="ARBA" id="ARBA00022958"/>
    </source>
</evidence>
<evidence type="ECO:0000313" key="15">
    <source>
        <dbReference type="EMBL" id="ETW07527.1"/>
    </source>
</evidence>
<dbReference type="PRINTS" id="PR01463">
    <property type="entry name" value="EAGCHANLFMLY"/>
</dbReference>
<protein>
    <recommendedName>
        <fullName evidence="14">Cyclic nucleotide-binding domain-containing protein</fullName>
    </recommendedName>
</protein>
<name>A0A024UNV9_9STRA</name>
<evidence type="ECO:0000256" key="2">
    <source>
        <dbReference type="ARBA" id="ARBA00022448"/>
    </source>
</evidence>
<dbReference type="SUPFAM" id="SSF51206">
    <property type="entry name" value="cAMP-binding domain-like"/>
    <property type="match status" value="1"/>
</dbReference>
<dbReference type="InterPro" id="IPR000595">
    <property type="entry name" value="cNMP-bd_dom"/>
</dbReference>
<evidence type="ECO:0000256" key="1">
    <source>
        <dbReference type="ARBA" id="ARBA00004141"/>
    </source>
</evidence>
<dbReference type="PROSITE" id="PS50042">
    <property type="entry name" value="CNMP_BINDING_3"/>
    <property type="match status" value="1"/>
</dbReference>
<evidence type="ECO:0000256" key="8">
    <source>
        <dbReference type="ARBA" id="ARBA00022989"/>
    </source>
</evidence>
<dbReference type="Pfam" id="PF00520">
    <property type="entry name" value="Ion_trans"/>
    <property type="match status" value="1"/>
</dbReference>
<evidence type="ECO:0000256" key="13">
    <source>
        <dbReference type="SAM" id="Phobius"/>
    </source>
</evidence>
<evidence type="ECO:0000256" key="4">
    <source>
        <dbReference type="ARBA" id="ARBA00022692"/>
    </source>
</evidence>
<feature type="compositionally biased region" description="Basic and acidic residues" evidence="12">
    <location>
        <begin position="110"/>
        <end position="123"/>
    </location>
</feature>
<keyword evidence="5" id="KW-0631">Potassium channel</keyword>
<reference evidence="15" key="1">
    <citation type="submission" date="2013-12" db="EMBL/GenBank/DDBJ databases">
        <title>The Genome Sequence of Aphanomyces invadans NJM9701.</title>
        <authorList>
            <consortium name="The Broad Institute Genomics Platform"/>
            <person name="Russ C."/>
            <person name="Tyler B."/>
            <person name="van West P."/>
            <person name="Dieguez-Uribeondo J."/>
            <person name="Young S.K."/>
            <person name="Zeng Q."/>
            <person name="Gargeya S."/>
            <person name="Fitzgerald M."/>
            <person name="Abouelleil A."/>
            <person name="Alvarado L."/>
            <person name="Chapman S.B."/>
            <person name="Gainer-Dewar J."/>
            <person name="Goldberg J."/>
            <person name="Griggs A."/>
            <person name="Gujja S."/>
            <person name="Hansen M."/>
            <person name="Howarth C."/>
            <person name="Imamovic A."/>
            <person name="Ireland A."/>
            <person name="Larimer J."/>
            <person name="McCowan C."/>
            <person name="Murphy C."/>
            <person name="Pearson M."/>
            <person name="Poon T.W."/>
            <person name="Priest M."/>
            <person name="Roberts A."/>
            <person name="Saif S."/>
            <person name="Shea T."/>
            <person name="Sykes S."/>
            <person name="Wortman J."/>
            <person name="Nusbaum C."/>
            <person name="Birren B."/>
        </authorList>
    </citation>
    <scope>NUCLEOTIDE SEQUENCE [LARGE SCALE GENOMIC DNA]</scope>
    <source>
        <strain evidence="15">NJM9701</strain>
    </source>
</reference>
<dbReference type="InterPro" id="IPR050818">
    <property type="entry name" value="KCNH_animal-type"/>
</dbReference>
<evidence type="ECO:0000256" key="6">
    <source>
        <dbReference type="ARBA" id="ARBA00022882"/>
    </source>
</evidence>
<evidence type="ECO:0000256" key="3">
    <source>
        <dbReference type="ARBA" id="ARBA00022538"/>
    </source>
</evidence>
<keyword evidence="11" id="KW-0407">Ion channel</keyword>
<dbReference type="GO" id="GO:0042391">
    <property type="term" value="P:regulation of membrane potential"/>
    <property type="evidence" value="ECO:0007669"/>
    <property type="project" value="TreeGrafter"/>
</dbReference>
<dbReference type="eggNOG" id="KOG0498">
    <property type="taxonomic scope" value="Eukaryota"/>
</dbReference>
<keyword evidence="7" id="KW-0630">Potassium</keyword>
<keyword evidence="8 13" id="KW-1133">Transmembrane helix</keyword>
<dbReference type="SUPFAM" id="SSF81324">
    <property type="entry name" value="Voltage-gated potassium channels"/>
    <property type="match status" value="1"/>
</dbReference>
<keyword evidence="10 13" id="KW-0472">Membrane</keyword>
<keyword evidence="4 13" id="KW-0812">Transmembrane</keyword>
<feature type="transmembrane region" description="Helical" evidence="13">
    <location>
        <begin position="371"/>
        <end position="389"/>
    </location>
</feature>
<keyword evidence="2" id="KW-0813">Transport</keyword>
<evidence type="ECO:0000259" key="14">
    <source>
        <dbReference type="PROSITE" id="PS50042"/>
    </source>
</evidence>
<feature type="domain" description="Cyclic nucleotide-binding" evidence="14">
    <location>
        <begin position="498"/>
        <end position="595"/>
    </location>
</feature>
<dbReference type="AlphaFoldDB" id="A0A024UNV9"/>
<evidence type="ECO:0000256" key="11">
    <source>
        <dbReference type="ARBA" id="ARBA00023303"/>
    </source>
</evidence>
<dbReference type="InterPro" id="IPR018490">
    <property type="entry name" value="cNMP-bd_dom_sf"/>
</dbReference>
<organism evidence="15">
    <name type="scientific">Aphanomyces invadans</name>
    <dbReference type="NCBI Taxonomy" id="157072"/>
    <lineage>
        <taxon>Eukaryota</taxon>
        <taxon>Sar</taxon>
        <taxon>Stramenopiles</taxon>
        <taxon>Oomycota</taxon>
        <taxon>Saprolegniomycetes</taxon>
        <taxon>Saprolegniales</taxon>
        <taxon>Verrucalvaceae</taxon>
        <taxon>Aphanomyces</taxon>
    </lineage>
</organism>
<dbReference type="GO" id="GO:0034702">
    <property type="term" value="C:monoatomic ion channel complex"/>
    <property type="evidence" value="ECO:0007669"/>
    <property type="project" value="UniProtKB-KW"/>
</dbReference>
<evidence type="ECO:0000256" key="12">
    <source>
        <dbReference type="SAM" id="MobiDB-lite"/>
    </source>
</evidence>
<evidence type="ECO:0000256" key="9">
    <source>
        <dbReference type="ARBA" id="ARBA00023065"/>
    </source>
</evidence>
<dbReference type="PANTHER" id="PTHR10217">
    <property type="entry name" value="VOLTAGE AND LIGAND GATED POTASSIUM CHANNEL"/>
    <property type="match status" value="1"/>
</dbReference>
<dbReference type="FunFam" id="1.10.287.70:FF:000123">
    <property type="entry name" value="Potassium channel KAT3"/>
    <property type="match status" value="1"/>
</dbReference>
<feature type="transmembrane region" description="Helical" evidence="13">
    <location>
        <begin position="315"/>
        <end position="336"/>
    </location>
</feature>
<proteinExistence type="predicted"/>
<dbReference type="VEuPathDB" id="FungiDB:H310_02026"/>
<dbReference type="EMBL" id="KI913954">
    <property type="protein sequence ID" value="ETW07527.1"/>
    <property type="molecule type" value="Genomic_DNA"/>
</dbReference>
<keyword evidence="9" id="KW-0406">Ion transport</keyword>
<feature type="region of interest" description="Disordered" evidence="12">
    <location>
        <begin position="1"/>
        <end position="35"/>
    </location>
</feature>
<dbReference type="OrthoDB" id="432483at2759"/>
<dbReference type="PANTHER" id="PTHR10217:SF435">
    <property type="entry name" value="POTASSIUM VOLTAGE-GATED CHANNEL PROTEIN EAG"/>
    <property type="match status" value="1"/>
</dbReference>
<feature type="compositionally biased region" description="Polar residues" evidence="12">
    <location>
        <begin position="52"/>
        <end position="66"/>
    </location>
</feature>
<dbReference type="InterPro" id="IPR014710">
    <property type="entry name" value="RmlC-like_jellyroll"/>
</dbReference>
<dbReference type="Pfam" id="PF00027">
    <property type="entry name" value="cNMP_binding"/>
    <property type="match status" value="1"/>
</dbReference>
<dbReference type="GO" id="GO:0005249">
    <property type="term" value="F:voltage-gated potassium channel activity"/>
    <property type="evidence" value="ECO:0007669"/>
    <property type="project" value="InterPro"/>
</dbReference>
<keyword evidence="6" id="KW-0851">Voltage-gated channel</keyword>
<feature type="compositionally biased region" description="Polar residues" evidence="12">
    <location>
        <begin position="124"/>
        <end position="137"/>
    </location>
</feature>
<accession>A0A024UNV9</accession>
<sequence length="731" mass="82668">MQHPVVDLSGLPRPTGHHAPLDRLTGPAATARGREPELGQLQLTLDVVDTSISGEGMPNTTASTPSDKAPYARRTPGLKLAPILKSRMQSSVRNIRRGREQPTMKLIMRKGSDADDPSRRRSTDSTLMTRRSVNPPQNARCPPKTNATKSGSRKYWPDFVMASAKATSKFRWCWDIYTMILLCYTAVAVPFEIAFVQQDDVDALFLFDRCVDLSFFVDMLFCFITPYWDPHANAMIEDLPLIVKHYLKGWFCLDFVSILPFDIVGLFMDETFRQLTIFRILRILRIIKLVRVFRASRIFSRWQAQLNIPMAIFKLIGHLATILLLAHWLGCLWGGVVHFESHKDGLGNKMSWMTVYGIDDKGMQTQYVTSLYWAVVTILTIGYGDIPVVTLEEKGIAIVCMIAGCGTYSFVIGSICGVLSSMDEATTDFRQNMDHLNMLLQKERVPKQMVITFREYFLHTQDLMNHKYFSKVLDTLSPGLKGELGVYTSGEWIHRVPFFQGGPKTEHTKFITAITQHLTAMLFPPNESMIRRGDLTDRMYILSKGIVARLGKVIGKGNFVGEDVILSTGVRHYEVRTLTFVDAMVLTRAGLQEVLRGHFPHKKKTIRRASIWLCLGRKMEYFLEELRYLRTSPQHAWTHAEESDWFRARMFNDHDLDLESAPLHLATQCVAAAQKALAAAVALDSSLSRRDDFFALTTCTKASHTMLEDSCRRGDSAAYPPAMLDATLPST</sequence>
<keyword evidence="3" id="KW-0633">Potassium transport</keyword>
<dbReference type="Gene3D" id="2.60.120.10">
    <property type="entry name" value="Jelly Rolls"/>
    <property type="match status" value="1"/>
</dbReference>
<dbReference type="STRING" id="157072.A0A024UNV9"/>
<dbReference type="InterPro" id="IPR005821">
    <property type="entry name" value="Ion_trans_dom"/>
</dbReference>
<feature type="transmembrane region" description="Helical" evidence="13">
    <location>
        <begin position="172"/>
        <end position="191"/>
    </location>
</feature>
<feature type="transmembrane region" description="Helical" evidence="13">
    <location>
        <begin position="396"/>
        <end position="422"/>
    </location>
</feature>
<dbReference type="CDD" id="cd00038">
    <property type="entry name" value="CAP_ED"/>
    <property type="match status" value="1"/>
</dbReference>
<feature type="region of interest" description="Disordered" evidence="12">
    <location>
        <begin position="52"/>
        <end position="73"/>
    </location>
</feature>
<dbReference type="Gene3D" id="1.10.287.630">
    <property type="entry name" value="Helix hairpin bin"/>
    <property type="match status" value="1"/>
</dbReference>
<dbReference type="GeneID" id="20079076"/>
<comment type="subcellular location">
    <subcellularLocation>
        <location evidence="1">Membrane</location>
        <topology evidence="1">Multi-pass membrane protein</topology>
    </subcellularLocation>
</comment>
<feature type="region of interest" description="Disordered" evidence="12">
    <location>
        <begin position="100"/>
        <end position="150"/>
    </location>
</feature>
<evidence type="ECO:0000256" key="10">
    <source>
        <dbReference type="ARBA" id="ARBA00023136"/>
    </source>
</evidence>
<dbReference type="InterPro" id="IPR003938">
    <property type="entry name" value="K_chnl_volt-dep_EAG/ELK/ERG"/>
</dbReference>
<gene>
    <name evidence="15" type="ORF">H310_02026</name>
</gene>
<dbReference type="GO" id="GO:0005886">
    <property type="term" value="C:plasma membrane"/>
    <property type="evidence" value="ECO:0007669"/>
    <property type="project" value="TreeGrafter"/>
</dbReference>